<proteinExistence type="predicted"/>
<name>A0A974NFP1_9GAMM</name>
<protein>
    <recommendedName>
        <fullName evidence="3">DUF1444 family protein</fullName>
    </recommendedName>
</protein>
<evidence type="ECO:0008006" key="3">
    <source>
        <dbReference type="Google" id="ProtNLM"/>
    </source>
</evidence>
<keyword evidence="2" id="KW-1185">Reference proteome</keyword>
<evidence type="ECO:0000313" key="2">
    <source>
        <dbReference type="Proteomes" id="UP000595278"/>
    </source>
</evidence>
<evidence type="ECO:0000313" key="1">
    <source>
        <dbReference type="EMBL" id="QQP85632.1"/>
    </source>
</evidence>
<dbReference type="AlphaFoldDB" id="A0A974NFP1"/>
<gene>
    <name evidence="1" type="ORF">JHT90_14890</name>
</gene>
<dbReference type="RefSeq" id="WP_201092437.1">
    <property type="nucleotide sequence ID" value="NZ_CP067393.1"/>
</dbReference>
<dbReference type="EMBL" id="CP067393">
    <property type="protein sequence ID" value="QQP85632.1"/>
    <property type="molecule type" value="Genomic_DNA"/>
</dbReference>
<organism evidence="1 2">
    <name type="scientific">Entomomonas asaccharolytica</name>
    <dbReference type="NCBI Taxonomy" id="2785331"/>
    <lineage>
        <taxon>Bacteria</taxon>
        <taxon>Pseudomonadati</taxon>
        <taxon>Pseudomonadota</taxon>
        <taxon>Gammaproteobacteria</taxon>
        <taxon>Pseudomonadales</taxon>
        <taxon>Pseudomonadaceae</taxon>
        <taxon>Entomomonas</taxon>
    </lineage>
</organism>
<sequence length="285" mass="32459">MGFFSKLFSKTSSQAKLTKKKLTEDLVEQLKQYIPEIKATISHADEPDNISVSIERPEGDPIIFYPDNLYYAYLQGNEDFTAYKNNIIQNICDIFHAVDEEPILLPTIKPISWLDEVYRAIYQANPNAKEDPLVYLPLAGDLIIVFALDMSTRMSYLYHSQLADYSADNDLQALYLQALENFKTKLDHIEIYSSDIGYTLTLDGNYDASLVLTLEQLLPSLELKGEPIIAIIARNQLIIADSYNSQQVSMLNHYAKQQMQEAPYALSAELFCLKDNKLSLYNSLQ</sequence>
<accession>A0A974NFP1</accession>
<dbReference type="KEGG" id="eaz:JHT90_14890"/>
<dbReference type="Proteomes" id="UP000595278">
    <property type="component" value="Chromosome"/>
</dbReference>
<reference evidence="1 2" key="1">
    <citation type="submission" date="2021-01" db="EMBL/GenBank/DDBJ databases">
        <title>Entomomonas sp. F2A isolated from a house cricket (Acheta domesticus).</title>
        <authorList>
            <person name="Spergser J."/>
            <person name="Busse H.-J."/>
        </authorList>
    </citation>
    <scope>NUCLEOTIDE SEQUENCE [LARGE SCALE GENOMIC DNA]</scope>
    <source>
        <strain evidence="1 2">F2A</strain>
    </source>
</reference>